<dbReference type="SMART" id="SM00256">
    <property type="entry name" value="FBOX"/>
    <property type="match status" value="1"/>
</dbReference>
<proteinExistence type="predicted"/>
<dbReference type="Proteomes" id="UP000507470">
    <property type="component" value="Unassembled WGS sequence"/>
</dbReference>
<accession>A0A6J8BXV5</accession>
<dbReference type="EMBL" id="CACVKT020004018">
    <property type="protein sequence ID" value="CAC5387644.1"/>
    <property type="molecule type" value="Genomic_DNA"/>
</dbReference>
<dbReference type="Pfam" id="PF12937">
    <property type="entry name" value="F-box-like"/>
    <property type="match status" value="1"/>
</dbReference>
<gene>
    <name evidence="3" type="ORF">MCOR_22945</name>
</gene>
<evidence type="ECO:0000256" key="1">
    <source>
        <dbReference type="SAM" id="SignalP"/>
    </source>
</evidence>
<evidence type="ECO:0000313" key="4">
    <source>
        <dbReference type="Proteomes" id="UP000507470"/>
    </source>
</evidence>
<dbReference type="GO" id="GO:0031146">
    <property type="term" value="P:SCF-dependent proteasomal ubiquitin-dependent protein catabolic process"/>
    <property type="evidence" value="ECO:0007669"/>
    <property type="project" value="TreeGrafter"/>
</dbReference>
<dbReference type="InterPro" id="IPR001810">
    <property type="entry name" value="F-box_dom"/>
</dbReference>
<sequence length="252" mass="28796">MILLLPVEILFQILRFVAVKDLAILRGVCEYLHETVFEGSLLKRFVVNDSITFTDSDLSNILMYANQLETLSLFRCSQITGEFTENLVLDKFVSLRVLNVAHTNINDKALCDILKNTHNLRCLWINDCPNINDKSVNTICSLSFLEEMYIGHTYLEDVTGLTTDGLFQIVANCSGIKRLNVEQFVLSGNEFIRLVKTGSNLRVLDESGSDICDEDMTVATEYLTKMEVLFLINCRVTELKKKNKFKNKFLHY</sequence>
<dbReference type="GO" id="GO:0019005">
    <property type="term" value="C:SCF ubiquitin ligase complex"/>
    <property type="evidence" value="ECO:0007669"/>
    <property type="project" value="TreeGrafter"/>
</dbReference>
<feature type="domain" description="F-box" evidence="2">
    <location>
        <begin position="1"/>
        <end position="45"/>
    </location>
</feature>
<protein>
    <recommendedName>
        <fullName evidence="2">F-box domain-containing protein</fullName>
    </recommendedName>
</protein>
<feature type="signal peptide" evidence="1">
    <location>
        <begin position="1"/>
        <end position="19"/>
    </location>
</feature>
<dbReference type="PROSITE" id="PS50181">
    <property type="entry name" value="FBOX"/>
    <property type="match status" value="1"/>
</dbReference>
<dbReference type="SUPFAM" id="SSF81383">
    <property type="entry name" value="F-box domain"/>
    <property type="match status" value="1"/>
</dbReference>
<evidence type="ECO:0000313" key="3">
    <source>
        <dbReference type="EMBL" id="CAC5387644.1"/>
    </source>
</evidence>
<keyword evidence="4" id="KW-1185">Reference proteome</keyword>
<reference evidence="3 4" key="1">
    <citation type="submission" date="2020-06" db="EMBL/GenBank/DDBJ databases">
        <authorList>
            <person name="Li R."/>
            <person name="Bekaert M."/>
        </authorList>
    </citation>
    <scope>NUCLEOTIDE SEQUENCE [LARGE SCALE GENOMIC DNA]</scope>
    <source>
        <strain evidence="4">wild</strain>
    </source>
</reference>
<dbReference type="PANTHER" id="PTHR13318:SF152">
    <property type="entry name" value="F-BOX_LRR-REPEAT PROTEIN 4"/>
    <property type="match status" value="1"/>
</dbReference>
<dbReference type="SUPFAM" id="SSF52047">
    <property type="entry name" value="RNI-like"/>
    <property type="match status" value="1"/>
</dbReference>
<name>A0A6J8BXV5_MYTCO</name>
<dbReference type="AlphaFoldDB" id="A0A6J8BXV5"/>
<organism evidence="3 4">
    <name type="scientific">Mytilus coruscus</name>
    <name type="common">Sea mussel</name>
    <dbReference type="NCBI Taxonomy" id="42192"/>
    <lineage>
        <taxon>Eukaryota</taxon>
        <taxon>Metazoa</taxon>
        <taxon>Spiralia</taxon>
        <taxon>Lophotrochozoa</taxon>
        <taxon>Mollusca</taxon>
        <taxon>Bivalvia</taxon>
        <taxon>Autobranchia</taxon>
        <taxon>Pteriomorphia</taxon>
        <taxon>Mytilida</taxon>
        <taxon>Mytiloidea</taxon>
        <taxon>Mytilidae</taxon>
        <taxon>Mytilinae</taxon>
        <taxon>Mytilus</taxon>
    </lineage>
</organism>
<feature type="chain" id="PRO_5026924026" description="F-box domain-containing protein" evidence="1">
    <location>
        <begin position="20"/>
        <end position="252"/>
    </location>
</feature>
<keyword evidence="1" id="KW-0732">Signal</keyword>
<dbReference type="Gene3D" id="3.80.10.10">
    <property type="entry name" value="Ribonuclease Inhibitor"/>
    <property type="match status" value="2"/>
</dbReference>
<dbReference type="InterPro" id="IPR036047">
    <property type="entry name" value="F-box-like_dom_sf"/>
</dbReference>
<dbReference type="InterPro" id="IPR032675">
    <property type="entry name" value="LRR_dom_sf"/>
</dbReference>
<dbReference type="OrthoDB" id="6066220at2759"/>
<dbReference type="PANTHER" id="PTHR13318">
    <property type="entry name" value="PARTNER OF PAIRED, ISOFORM B-RELATED"/>
    <property type="match status" value="1"/>
</dbReference>
<evidence type="ECO:0000259" key="2">
    <source>
        <dbReference type="PROSITE" id="PS50181"/>
    </source>
</evidence>